<dbReference type="InterPro" id="IPR025738">
    <property type="entry name" value="BatD"/>
</dbReference>
<reference evidence="2 3" key="1">
    <citation type="submission" date="2019-08" db="EMBL/GenBank/DDBJ databases">
        <title>Aureimonas fodiniaquatilis sp. nov., isolated from a coal mine wastewater.</title>
        <authorList>
            <person name="Kim W."/>
        </authorList>
    </citation>
    <scope>NUCLEOTIDE SEQUENCE [LARGE SCALE GENOMIC DNA]</scope>
    <source>
        <strain evidence="2 3">CAU 1482</strain>
    </source>
</reference>
<organism evidence="2 3">
    <name type="scientific">Aureimonas fodinaquatilis</name>
    <dbReference type="NCBI Taxonomy" id="2565783"/>
    <lineage>
        <taxon>Bacteria</taxon>
        <taxon>Pseudomonadati</taxon>
        <taxon>Pseudomonadota</taxon>
        <taxon>Alphaproteobacteria</taxon>
        <taxon>Hyphomicrobiales</taxon>
        <taxon>Aurantimonadaceae</taxon>
        <taxon>Aureimonas</taxon>
    </lineage>
</organism>
<feature type="chain" id="PRO_5022751295" evidence="1">
    <location>
        <begin position="19"/>
        <end position="432"/>
    </location>
</feature>
<accession>A0A5B0DSE7</accession>
<proteinExistence type="predicted"/>
<dbReference type="Pfam" id="PF13584">
    <property type="entry name" value="BatD"/>
    <property type="match status" value="1"/>
</dbReference>
<dbReference type="EMBL" id="VTWH01000004">
    <property type="protein sequence ID" value="KAA0968915.1"/>
    <property type="molecule type" value="Genomic_DNA"/>
</dbReference>
<dbReference type="AlphaFoldDB" id="A0A5B0DSE7"/>
<dbReference type="PANTHER" id="PTHR40940:SF1">
    <property type="entry name" value="PROTEIN BATD"/>
    <property type="match status" value="1"/>
</dbReference>
<evidence type="ECO:0000313" key="2">
    <source>
        <dbReference type="EMBL" id="KAA0968915.1"/>
    </source>
</evidence>
<gene>
    <name evidence="2" type="ORF">FPY71_15225</name>
</gene>
<keyword evidence="3" id="KW-1185">Reference proteome</keyword>
<name>A0A5B0DSE7_9HYPH</name>
<sequence>MRAIWTLLALLTGMSSLAAEPFAKMSVDAGKSIVPGQQIHLVVEVYAPGFFTSPPDFPLFNIAGALVTLPAERAQNTVETVDGAQYSGIARRYAVVPQQSGSFAIPPVHIPFAYSSDGTPTKAEVITAPASFTVEDAGGLMVFSARDLTLTQSFDHDPATLHAGDALVRTITVTAKETQSMLMPPVITGTATGLDQYNQPPTIADGIASGRGETASQRTETMSYIAPHSGQFTLPEIRYAWFDEAAGVSKEATLPATLIGVAPASAQAGIAPATSPNQAGSFEHRRQVALWIGVALAIAGACWWLRTVPTAAMHGLQRVKAHIRSSRWSRLRQVRHAILHKDLPSAYNALHQLAAFSGYQTLKGYVDSENPALAEPVQQLESIVFNQSEEPFDRRRVARLITRPRIANAAVAGTSILPELNPSATQRSPTLH</sequence>
<dbReference type="OrthoDB" id="7699970at2"/>
<dbReference type="Proteomes" id="UP000324738">
    <property type="component" value="Unassembled WGS sequence"/>
</dbReference>
<comment type="caution">
    <text evidence="2">The sequence shown here is derived from an EMBL/GenBank/DDBJ whole genome shotgun (WGS) entry which is preliminary data.</text>
</comment>
<keyword evidence="1" id="KW-0732">Signal</keyword>
<dbReference type="PANTHER" id="PTHR40940">
    <property type="entry name" value="PROTEIN BATD-RELATED"/>
    <property type="match status" value="1"/>
</dbReference>
<evidence type="ECO:0000313" key="3">
    <source>
        <dbReference type="Proteomes" id="UP000324738"/>
    </source>
</evidence>
<protein>
    <submittedName>
        <fullName evidence="2">Protein BatD</fullName>
    </submittedName>
</protein>
<dbReference type="RefSeq" id="WP_149301189.1">
    <property type="nucleotide sequence ID" value="NZ_VTWH01000004.1"/>
</dbReference>
<feature type="signal peptide" evidence="1">
    <location>
        <begin position="1"/>
        <end position="18"/>
    </location>
</feature>
<evidence type="ECO:0000256" key="1">
    <source>
        <dbReference type="SAM" id="SignalP"/>
    </source>
</evidence>